<name>A0A6A6SL02_9PLEO</name>
<gene>
    <name evidence="1" type="ORF">K491DRAFT_260726</name>
</gene>
<accession>A0A6A6SL02</accession>
<evidence type="ECO:0000313" key="1">
    <source>
        <dbReference type="EMBL" id="KAF2648102.1"/>
    </source>
</evidence>
<proteinExistence type="predicted"/>
<dbReference type="AlphaFoldDB" id="A0A6A6SL02"/>
<organism evidence="1 2">
    <name type="scientific">Lophiostoma macrostomum CBS 122681</name>
    <dbReference type="NCBI Taxonomy" id="1314788"/>
    <lineage>
        <taxon>Eukaryota</taxon>
        <taxon>Fungi</taxon>
        <taxon>Dikarya</taxon>
        <taxon>Ascomycota</taxon>
        <taxon>Pezizomycotina</taxon>
        <taxon>Dothideomycetes</taxon>
        <taxon>Pleosporomycetidae</taxon>
        <taxon>Pleosporales</taxon>
        <taxon>Lophiostomataceae</taxon>
        <taxon>Lophiostoma</taxon>
    </lineage>
</organism>
<protein>
    <submittedName>
        <fullName evidence="1">Uncharacterized protein</fullName>
    </submittedName>
</protein>
<sequence length="152" mass="16590">MSGYFGRLRTGGDCVVIRQRGDESGSGGVNSHEIRAAARGRPPAPNVQLTSNHLASTRGGAHRGLPQSRSQLVKWAERSVLHFSFHSSISLSCVGLTMTQAPKSSHLCQPRPVPIVASRLQIPPASRSIKHRWLLSIHGNHSHVREKCQSHQ</sequence>
<dbReference type="EMBL" id="MU004557">
    <property type="protein sequence ID" value="KAF2648102.1"/>
    <property type="molecule type" value="Genomic_DNA"/>
</dbReference>
<reference evidence="1" key="1">
    <citation type="journal article" date="2020" name="Stud. Mycol.">
        <title>101 Dothideomycetes genomes: a test case for predicting lifestyles and emergence of pathogens.</title>
        <authorList>
            <person name="Haridas S."/>
            <person name="Albert R."/>
            <person name="Binder M."/>
            <person name="Bloem J."/>
            <person name="Labutti K."/>
            <person name="Salamov A."/>
            <person name="Andreopoulos B."/>
            <person name="Baker S."/>
            <person name="Barry K."/>
            <person name="Bills G."/>
            <person name="Bluhm B."/>
            <person name="Cannon C."/>
            <person name="Castanera R."/>
            <person name="Culley D."/>
            <person name="Daum C."/>
            <person name="Ezra D."/>
            <person name="Gonzalez J."/>
            <person name="Henrissat B."/>
            <person name="Kuo A."/>
            <person name="Liang C."/>
            <person name="Lipzen A."/>
            <person name="Lutzoni F."/>
            <person name="Magnuson J."/>
            <person name="Mondo S."/>
            <person name="Nolan M."/>
            <person name="Ohm R."/>
            <person name="Pangilinan J."/>
            <person name="Park H.-J."/>
            <person name="Ramirez L."/>
            <person name="Alfaro M."/>
            <person name="Sun H."/>
            <person name="Tritt A."/>
            <person name="Yoshinaga Y."/>
            <person name="Zwiers L.-H."/>
            <person name="Turgeon B."/>
            <person name="Goodwin S."/>
            <person name="Spatafora J."/>
            <person name="Crous P."/>
            <person name="Grigoriev I."/>
        </authorList>
    </citation>
    <scope>NUCLEOTIDE SEQUENCE</scope>
    <source>
        <strain evidence="1">CBS 122681</strain>
    </source>
</reference>
<keyword evidence="2" id="KW-1185">Reference proteome</keyword>
<dbReference type="Proteomes" id="UP000799324">
    <property type="component" value="Unassembled WGS sequence"/>
</dbReference>
<evidence type="ECO:0000313" key="2">
    <source>
        <dbReference type="Proteomes" id="UP000799324"/>
    </source>
</evidence>